<evidence type="ECO:0000313" key="2">
    <source>
        <dbReference type="Proteomes" id="UP000054396"/>
    </source>
</evidence>
<dbReference type="RefSeq" id="WP_058860527.1">
    <property type="nucleotide sequence ID" value="NZ_LPXO01000001.1"/>
</dbReference>
<keyword evidence="2" id="KW-1185">Reference proteome</keyword>
<dbReference type="EMBL" id="LPXO01000001">
    <property type="protein sequence ID" value="KUF12583.1"/>
    <property type="molecule type" value="Genomic_DNA"/>
</dbReference>
<protein>
    <submittedName>
        <fullName evidence="1">Uncharacterized protein</fullName>
    </submittedName>
</protein>
<organism evidence="1 2">
    <name type="scientific">Pseudoponticoccus marisrubri</name>
    <dbReference type="NCBI Taxonomy" id="1685382"/>
    <lineage>
        <taxon>Bacteria</taxon>
        <taxon>Pseudomonadati</taxon>
        <taxon>Pseudomonadota</taxon>
        <taxon>Alphaproteobacteria</taxon>
        <taxon>Rhodobacterales</taxon>
        <taxon>Roseobacteraceae</taxon>
        <taxon>Pseudoponticoccus</taxon>
    </lineage>
</organism>
<gene>
    <name evidence="1" type="ORF">AVJ23_02320</name>
</gene>
<dbReference type="AlphaFoldDB" id="A0A0W7WPY6"/>
<dbReference type="STRING" id="1685382.AVJ23_02320"/>
<sequence>MSRRDERKALTIRLPSTLRRALVRTTEARLSLAYLSRHALRQAFERGLAPDPPVEPGLSRPILLQLSPDERARLRMLAERHGLSEEVTVLSLIAAVV</sequence>
<dbReference type="Proteomes" id="UP000054396">
    <property type="component" value="Unassembled WGS sequence"/>
</dbReference>
<name>A0A0W7WPY6_9RHOB</name>
<reference evidence="1 2" key="1">
    <citation type="submission" date="2015-12" db="EMBL/GenBank/DDBJ databases">
        <authorList>
            <person name="Shamseldin A."/>
            <person name="Moawad H."/>
            <person name="Abd El-Rahim W.M."/>
            <person name="Sadowsky M.J."/>
        </authorList>
    </citation>
    <scope>NUCLEOTIDE SEQUENCE [LARGE SCALE GENOMIC DNA]</scope>
    <source>
        <strain evidence="1 2">SJ5A-1</strain>
    </source>
</reference>
<evidence type="ECO:0000313" key="1">
    <source>
        <dbReference type="EMBL" id="KUF12583.1"/>
    </source>
</evidence>
<accession>A0A0W7WPY6</accession>
<comment type="caution">
    <text evidence="1">The sequence shown here is derived from an EMBL/GenBank/DDBJ whole genome shotgun (WGS) entry which is preliminary data.</text>
</comment>
<proteinExistence type="predicted"/>
<dbReference type="OrthoDB" id="7865974at2"/>